<evidence type="ECO:0000313" key="2">
    <source>
        <dbReference type="Proteomes" id="UP000326396"/>
    </source>
</evidence>
<gene>
    <name evidence="1" type="ORF">E3N88_38616</name>
</gene>
<dbReference type="Proteomes" id="UP000326396">
    <property type="component" value="Linkage Group LG8"/>
</dbReference>
<organism evidence="1 2">
    <name type="scientific">Mikania micrantha</name>
    <name type="common">bitter vine</name>
    <dbReference type="NCBI Taxonomy" id="192012"/>
    <lineage>
        <taxon>Eukaryota</taxon>
        <taxon>Viridiplantae</taxon>
        <taxon>Streptophyta</taxon>
        <taxon>Embryophyta</taxon>
        <taxon>Tracheophyta</taxon>
        <taxon>Spermatophyta</taxon>
        <taxon>Magnoliopsida</taxon>
        <taxon>eudicotyledons</taxon>
        <taxon>Gunneridae</taxon>
        <taxon>Pentapetalae</taxon>
        <taxon>asterids</taxon>
        <taxon>campanulids</taxon>
        <taxon>Asterales</taxon>
        <taxon>Asteraceae</taxon>
        <taxon>Asteroideae</taxon>
        <taxon>Heliantheae alliance</taxon>
        <taxon>Eupatorieae</taxon>
        <taxon>Mikania</taxon>
    </lineage>
</organism>
<accession>A0A5N6LUJ1</accession>
<dbReference type="EMBL" id="SZYD01000018">
    <property type="protein sequence ID" value="KAD2805239.1"/>
    <property type="molecule type" value="Genomic_DNA"/>
</dbReference>
<reference evidence="1 2" key="1">
    <citation type="submission" date="2019-05" db="EMBL/GenBank/DDBJ databases">
        <title>Mikania micrantha, genome provides insights into the molecular mechanism of rapid growth.</title>
        <authorList>
            <person name="Liu B."/>
        </authorList>
    </citation>
    <scope>NUCLEOTIDE SEQUENCE [LARGE SCALE GENOMIC DNA]</scope>
    <source>
        <strain evidence="1">NLD-2019</strain>
        <tissue evidence="1">Leaf</tissue>
    </source>
</reference>
<comment type="caution">
    <text evidence="1">The sequence shown here is derived from an EMBL/GenBank/DDBJ whole genome shotgun (WGS) entry which is preliminary data.</text>
</comment>
<dbReference type="AlphaFoldDB" id="A0A5N6LUJ1"/>
<sequence length="97" mass="11116">MSMEEHLQLGNGGTVSVMFAKFEGHALSRLTPRLLTSKVQGWLKVGTRRFWGWVNRKVDTSQVEIPTVEAIRRPTWAGNSHYPILMSKVDLRMFKSE</sequence>
<protein>
    <submittedName>
        <fullName evidence="1">Uncharacterized protein</fullName>
    </submittedName>
</protein>
<name>A0A5N6LUJ1_9ASTR</name>
<proteinExistence type="predicted"/>
<keyword evidence="2" id="KW-1185">Reference proteome</keyword>
<evidence type="ECO:0000313" key="1">
    <source>
        <dbReference type="EMBL" id="KAD2805239.1"/>
    </source>
</evidence>